<feature type="non-terminal residue" evidence="2">
    <location>
        <position position="143"/>
    </location>
</feature>
<keyword evidence="1" id="KW-0812">Transmembrane</keyword>
<feature type="transmembrane region" description="Helical" evidence="1">
    <location>
        <begin position="119"/>
        <end position="138"/>
    </location>
</feature>
<feature type="transmembrane region" description="Helical" evidence="1">
    <location>
        <begin position="21"/>
        <end position="43"/>
    </location>
</feature>
<feature type="transmembrane region" description="Helical" evidence="1">
    <location>
        <begin position="89"/>
        <end position="107"/>
    </location>
</feature>
<evidence type="ECO:0000313" key="2">
    <source>
        <dbReference type="EMBL" id="KKL25204.1"/>
    </source>
</evidence>
<reference evidence="2" key="1">
    <citation type="journal article" date="2015" name="Nature">
        <title>Complex archaea that bridge the gap between prokaryotes and eukaryotes.</title>
        <authorList>
            <person name="Spang A."/>
            <person name="Saw J.H."/>
            <person name="Jorgensen S.L."/>
            <person name="Zaremba-Niedzwiedzka K."/>
            <person name="Martijn J."/>
            <person name="Lind A.E."/>
            <person name="van Eijk R."/>
            <person name="Schleper C."/>
            <person name="Guy L."/>
            <person name="Ettema T.J."/>
        </authorList>
    </citation>
    <scope>NUCLEOTIDE SEQUENCE</scope>
</reference>
<gene>
    <name evidence="2" type="ORF">LCGC14_2407640</name>
</gene>
<organism evidence="2">
    <name type="scientific">marine sediment metagenome</name>
    <dbReference type="NCBI Taxonomy" id="412755"/>
    <lineage>
        <taxon>unclassified sequences</taxon>
        <taxon>metagenomes</taxon>
        <taxon>ecological metagenomes</taxon>
    </lineage>
</organism>
<dbReference type="EMBL" id="LAZR01036302">
    <property type="protein sequence ID" value="KKL25204.1"/>
    <property type="molecule type" value="Genomic_DNA"/>
</dbReference>
<keyword evidence="1" id="KW-0472">Membrane</keyword>
<comment type="caution">
    <text evidence="2">The sequence shown here is derived from an EMBL/GenBank/DDBJ whole genome shotgun (WGS) entry which is preliminary data.</text>
</comment>
<dbReference type="AlphaFoldDB" id="A0A0F9BTD8"/>
<sequence>MKYMRNFQTKTTRFIKKKENILSKILYILSLGKFLIDTIILSLGSTYNFSLSIGAWIYLLTFGSVIILVPICYYIYINKNLDSSQLKSFEMLGTLIVFIADIFVNYIPDFTFFSIYPGSYIIGVFTASIFILISILFVPKAAT</sequence>
<proteinExistence type="predicted"/>
<protein>
    <submittedName>
        <fullName evidence="2">Uncharacterized protein</fullName>
    </submittedName>
</protein>
<evidence type="ECO:0000256" key="1">
    <source>
        <dbReference type="SAM" id="Phobius"/>
    </source>
</evidence>
<keyword evidence="1" id="KW-1133">Transmembrane helix</keyword>
<accession>A0A0F9BTD8</accession>
<feature type="transmembrane region" description="Helical" evidence="1">
    <location>
        <begin position="55"/>
        <end position="77"/>
    </location>
</feature>
<name>A0A0F9BTD8_9ZZZZ</name>